<organism evidence="6 7">
    <name type="scientific">Ferviditalea candida</name>
    <dbReference type="NCBI Taxonomy" id="3108399"/>
    <lineage>
        <taxon>Bacteria</taxon>
        <taxon>Bacillati</taxon>
        <taxon>Bacillota</taxon>
        <taxon>Bacilli</taxon>
        <taxon>Bacillales</taxon>
        <taxon>Paenibacillaceae</taxon>
        <taxon>Ferviditalea</taxon>
    </lineage>
</organism>
<evidence type="ECO:0000313" key="7">
    <source>
        <dbReference type="Proteomes" id="UP001310386"/>
    </source>
</evidence>
<name>A0ABU5ZME4_9BACL</name>
<evidence type="ECO:0000256" key="4">
    <source>
        <dbReference type="ARBA" id="ARBA00023014"/>
    </source>
</evidence>
<comment type="caution">
    <text evidence="6">The sequence shown here is derived from an EMBL/GenBank/DDBJ whole genome shotgun (WGS) entry which is preliminary data.</text>
</comment>
<keyword evidence="7" id="KW-1185">Reference proteome</keyword>
<gene>
    <name evidence="6" type="ORF">VF724_18730</name>
</gene>
<evidence type="ECO:0000256" key="2">
    <source>
        <dbReference type="ARBA" id="ARBA00022723"/>
    </source>
</evidence>
<keyword evidence="2" id="KW-0479">Metal-binding</keyword>
<accession>A0ABU5ZME4</accession>
<evidence type="ECO:0000256" key="1">
    <source>
        <dbReference type="ARBA" id="ARBA00022714"/>
    </source>
</evidence>
<proteinExistence type="predicted"/>
<dbReference type="Pfam" id="PF00355">
    <property type="entry name" value="Rieske"/>
    <property type="match status" value="1"/>
</dbReference>
<protein>
    <submittedName>
        <fullName evidence="6">Non-heme iron oxygenase ferredoxin subunit</fullName>
    </submittedName>
</protein>
<dbReference type="PANTHER" id="PTHR21496">
    <property type="entry name" value="FERREDOXIN-RELATED"/>
    <property type="match status" value="1"/>
</dbReference>
<sequence>MDSFIPLCKADELPIGEMKAFTVGNRRILLANVSGTYYAMDGECTHECGYLDEGDLEEDTVVCPIHFARFSIITGKVLEGPAEEDAVCYKVEVRNGTVFVSFK</sequence>
<keyword evidence="4" id="KW-0411">Iron-sulfur</keyword>
<dbReference type="RefSeq" id="WP_371755803.1">
    <property type="nucleotide sequence ID" value="NZ_JAYJLD010000045.1"/>
</dbReference>
<dbReference type="CDD" id="cd03528">
    <property type="entry name" value="Rieske_RO_ferredoxin"/>
    <property type="match status" value="1"/>
</dbReference>
<dbReference type="SUPFAM" id="SSF50022">
    <property type="entry name" value="ISP domain"/>
    <property type="match status" value="1"/>
</dbReference>
<dbReference type="PROSITE" id="PS51296">
    <property type="entry name" value="RIESKE"/>
    <property type="match status" value="1"/>
</dbReference>
<evidence type="ECO:0000256" key="3">
    <source>
        <dbReference type="ARBA" id="ARBA00023004"/>
    </source>
</evidence>
<keyword evidence="3" id="KW-0408">Iron</keyword>
<dbReference type="Gene3D" id="2.102.10.10">
    <property type="entry name" value="Rieske [2Fe-2S] iron-sulphur domain"/>
    <property type="match status" value="1"/>
</dbReference>
<evidence type="ECO:0000313" key="6">
    <source>
        <dbReference type="EMBL" id="MEB3103675.1"/>
    </source>
</evidence>
<keyword evidence="1" id="KW-0001">2Fe-2S</keyword>
<evidence type="ECO:0000259" key="5">
    <source>
        <dbReference type="PROSITE" id="PS51296"/>
    </source>
</evidence>
<dbReference type="EMBL" id="JAYJLD010000045">
    <property type="protein sequence ID" value="MEB3103675.1"/>
    <property type="molecule type" value="Genomic_DNA"/>
</dbReference>
<dbReference type="InterPro" id="IPR036922">
    <property type="entry name" value="Rieske_2Fe-2S_sf"/>
</dbReference>
<feature type="domain" description="Rieske" evidence="5">
    <location>
        <begin position="5"/>
        <end position="100"/>
    </location>
</feature>
<reference evidence="6" key="1">
    <citation type="submission" date="2023-12" db="EMBL/GenBank/DDBJ databases">
        <title>Fervidustalea candida gen. nov., sp. nov., a novel member of the family Paenibacillaceae isolated from a geothermal area.</title>
        <authorList>
            <person name="Li W.-J."/>
            <person name="Jiao J.-Y."/>
            <person name="Chen Y."/>
        </authorList>
    </citation>
    <scope>NUCLEOTIDE SEQUENCE</scope>
    <source>
        <strain evidence="6">SYSU GA230002</strain>
    </source>
</reference>
<dbReference type="Proteomes" id="UP001310386">
    <property type="component" value="Unassembled WGS sequence"/>
</dbReference>
<dbReference type="InterPro" id="IPR017941">
    <property type="entry name" value="Rieske_2Fe-2S"/>
</dbReference>
<dbReference type="PANTHER" id="PTHR21496:SF23">
    <property type="entry name" value="3-PHENYLPROPIONATE_CINNAMIC ACID DIOXYGENASE FERREDOXIN SUBUNIT"/>
    <property type="match status" value="1"/>
</dbReference>